<feature type="domain" description="YvlB/LiaX N-terminal" evidence="3">
    <location>
        <begin position="3"/>
        <end position="33"/>
    </location>
</feature>
<dbReference type="Pfam" id="PF13349">
    <property type="entry name" value="DUF4097"/>
    <property type="match status" value="1"/>
</dbReference>
<sequence>MKEERKRILKMVEDGKLSVEEALTLLEKLEKAEDTAEQKQEEIIKELSTAVKFEEEKKEEPFNYKFNSAKDKIIDFVDSAFKKIKDVDLDFNFGQSHSISHIFHQSDGTFNEIEVDVANGAIKVVPWSQTDVRAECEVKVYRAESQDEARKKFLEDAVFTVVDDKLKFSTQQKWIKLDAVLYVPEKEYNKLKLRTFNGPIESEKLKAKTFKAKTANGKITAKQLQSKHAELETVHGKIHVENGTVDILEAETINGAVHVDGDYERVNAHSFNGNVACAVGGSRCESIEAKATTGNVEVTLPPFAEVSGELKTNLGSFDIHIEGIEILEEKSDVIQKVLRFRSIKDPQGGLRLNADTKIGSVTVKKSSSVF</sequence>
<evidence type="ECO:0000313" key="5">
    <source>
        <dbReference type="Proteomes" id="UP000215137"/>
    </source>
</evidence>
<dbReference type="PIRSF" id="PIRSF012569">
    <property type="entry name" value="UCP012569"/>
    <property type="match status" value="1"/>
</dbReference>
<keyword evidence="5" id="KW-1185">Reference proteome</keyword>
<dbReference type="Proteomes" id="UP000215137">
    <property type="component" value="Chromosome"/>
</dbReference>
<organism evidence="4 5">
    <name type="scientific">Cytobacillus kochii</name>
    <dbReference type="NCBI Taxonomy" id="859143"/>
    <lineage>
        <taxon>Bacteria</taxon>
        <taxon>Bacillati</taxon>
        <taxon>Bacillota</taxon>
        <taxon>Bacilli</taxon>
        <taxon>Bacillales</taxon>
        <taxon>Bacillaceae</taxon>
        <taxon>Cytobacillus</taxon>
    </lineage>
</organism>
<reference evidence="4 5" key="1">
    <citation type="submission" date="2017-08" db="EMBL/GenBank/DDBJ databases">
        <title>Complete Genome Sequence of Bacillus kochii Oregon-R-modENCODE STRAIN BDGP4, isolated from Drosophila melanogaster gut.</title>
        <authorList>
            <person name="Wan K.H."/>
            <person name="Yu C."/>
            <person name="Park S."/>
            <person name="Hammonds A.S."/>
            <person name="Booth B.W."/>
            <person name="Celniker S.E."/>
        </authorList>
    </citation>
    <scope>NUCLEOTIDE SEQUENCE [LARGE SCALE GENOMIC DNA]</scope>
    <source>
        <strain evidence="4 5">BDGP4</strain>
    </source>
</reference>
<dbReference type="Gene3D" id="2.160.20.120">
    <property type="match status" value="1"/>
</dbReference>
<dbReference type="RefSeq" id="WP_095371869.1">
    <property type="nucleotide sequence ID" value="NZ_CP022983.1"/>
</dbReference>
<dbReference type="AlphaFoldDB" id="A0A248TJJ1"/>
<evidence type="ECO:0000259" key="2">
    <source>
        <dbReference type="Pfam" id="PF13349"/>
    </source>
</evidence>
<dbReference type="OrthoDB" id="2240743at2"/>
<dbReference type="InterPro" id="IPR053959">
    <property type="entry name" value="YvlB/LiaX_N"/>
</dbReference>
<feature type="coiled-coil region" evidence="1">
    <location>
        <begin position="19"/>
        <end position="49"/>
    </location>
</feature>
<keyword evidence="1" id="KW-0175">Coiled coil</keyword>
<feature type="domain" description="DUF4097" evidence="2">
    <location>
        <begin position="111"/>
        <end position="321"/>
    </location>
</feature>
<evidence type="ECO:0000259" key="3">
    <source>
        <dbReference type="Pfam" id="PF22746"/>
    </source>
</evidence>
<proteinExistence type="predicted"/>
<evidence type="ECO:0000256" key="1">
    <source>
        <dbReference type="SAM" id="Coils"/>
    </source>
</evidence>
<protein>
    <submittedName>
        <fullName evidence="4">DUF4097 domain-containing protein</fullName>
    </submittedName>
</protein>
<dbReference type="InterPro" id="IPR016599">
    <property type="entry name" value="UCP012569"/>
</dbReference>
<dbReference type="EMBL" id="CP022983">
    <property type="protein sequence ID" value="ASV68299.1"/>
    <property type="molecule type" value="Genomic_DNA"/>
</dbReference>
<gene>
    <name evidence="4" type="ORF">CKF48_13775</name>
</gene>
<dbReference type="KEGG" id="bko:CKF48_13775"/>
<name>A0A248TJJ1_9BACI</name>
<dbReference type="Pfam" id="PF22746">
    <property type="entry name" value="SHOCT-like_DUF2089-C"/>
    <property type="match status" value="1"/>
</dbReference>
<accession>A0A248TJJ1</accession>
<dbReference type="InterPro" id="IPR025164">
    <property type="entry name" value="Toastrack_DUF4097"/>
</dbReference>
<evidence type="ECO:0000313" key="4">
    <source>
        <dbReference type="EMBL" id="ASV68299.1"/>
    </source>
</evidence>